<dbReference type="Proteomes" id="UP001236500">
    <property type="component" value="Chromosome"/>
</dbReference>
<dbReference type="EMBL" id="CP118605">
    <property type="protein sequence ID" value="WGL15625.1"/>
    <property type="molecule type" value="Genomic_DNA"/>
</dbReference>
<evidence type="ECO:0000256" key="1">
    <source>
        <dbReference type="SAM" id="SignalP"/>
    </source>
</evidence>
<feature type="chain" id="PRO_5045623219" description="DUF5667 domain-containing protein" evidence="1">
    <location>
        <begin position="23"/>
        <end position="225"/>
    </location>
</feature>
<dbReference type="RefSeq" id="WP_280318605.1">
    <property type="nucleotide sequence ID" value="NZ_CP118605.1"/>
</dbReference>
<keyword evidence="3" id="KW-1185">Reference proteome</keyword>
<evidence type="ECO:0000313" key="3">
    <source>
        <dbReference type="Proteomes" id="UP001236500"/>
    </source>
</evidence>
<organism evidence="2 3">
    <name type="scientific">Microbulbifer bruguierae</name>
    <dbReference type="NCBI Taxonomy" id="3029061"/>
    <lineage>
        <taxon>Bacteria</taxon>
        <taxon>Pseudomonadati</taxon>
        <taxon>Pseudomonadota</taxon>
        <taxon>Gammaproteobacteria</taxon>
        <taxon>Cellvibrionales</taxon>
        <taxon>Microbulbiferaceae</taxon>
        <taxon>Microbulbifer</taxon>
    </lineage>
</organism>
<evidence type="ECO:0000313" key="2">
    <source>
        <dbReference type="EMBL" id="WGL15625.1"/>
    </source>
</evidence>
<gene>
    <name evidence="2" type="ORF">PVT68_12690</name>
</gene>
<feature type="signal peptide" evidence="1">
    <location>
        <begin position="1"/>
        <end position="22"/>
    </location>
</feature>
<protein>
    <recommendedName>
        <fullName evidence="4">DUF5667 domain-containing protein</fullName>
    </recommendedName>
</protein>
<reference evidence="2 3" key="1">
    <citation type="submission" date="2023-02" db="EMBL/GenBank/DDBJ databases">
        <title>Description and genomic characterization of Microbulbifer bruguierae sp. nov., isolated from the sediment of mangrove plant Bruguiera sexangula.</title>
        <authorList>
            <person name="Long M."/>
        </authorList>
    </citation>
    <scope>NUCLEOTIDE SEQUENCE [LARGE SCALE GENOMIC DNA]</scope>
    <source>
        <strain evidence="2 3">H12</strain>
    </source>
</reference>
<sequence length="225" mass="23837">MKLIAGIALISLAASVSLPSHAIGPGDLKKFKEETAATAPSGDIYATQDGLVKQFSIASHDIGVAQIGFAEALGLKQEAAALREVIEAEKSGAVMEKDAIQRFTELSSATNKKIEKQVAEGGELSAEAKDKYAAAFLPLFKGLYESKKIGGEAETFISSAKQTISSASMMEKMKVTKKLSSGMYVAKEVPGFTKQLFDTSSLLFSYAKDQSIAVPADPTGEINFD</sequence>
<proteinExistence type="predicted"/>
<keyword evidence="1" id="KW-0732">Signal</keyword>
<name>A0ABY8NAF5_9GAMM</name>
<accession>A0ABY8NAF5</accession>
<evidence type="ECO:0008006" key="4">
    <source>
        <dbReference type="Google" id="ProtNLM"/>
    </source>
</evidence>